<organism evidence="1 2">
    <name type="scientific">Aphis gossypii</name>
    <name type="common">Cotton aphid</name>
    <dbReference type="NCBI Taxonomy" id="80765"/>
    <lineage>
        <taxon>Eukaryota</taxon>
        <taxon>Metazoa</taxon>
        <taxon>Ecdysozoa</taxon>
        <taxon>Arthropoda</taxon>
        <taxon>Hexapoda</taxon>
        <taxon>Insecta</taxon>
        <taxon>Pterygota</taxon>
        <taxon>Neoptera</taxon>
        <taxon>Paraneoptera</taxon>
        <taxon>Hemiptera</taxon>
        <taxon>Sternorrhyncha</taxon>
        <taxon>Aphidomorpha</taxon>
        <taxon>Aphidoidea</taxon>
        <taxon>Aphididae</taxon>
        <taxon>Aphidini</taxon>
        <taxon>Aphis</taxon>
        <taxon>Aphis</taxon>
    </lineage>
</organism>
<gene>
    <name evidence="1" type="ORF">APHIGO_LOCUS6907</name>
</gene>
<dbReference type="Proteomes" id="UP001154329">
    <property type="component" value="Chromosome 2"/>
</dbReference>
<reference evidence="1" key="2">
    <citation type="submission" date="2022-10" db="EMBL/GenBank/DDBJ databases">
        <authorList>
            <consortium name="ENA_rothamsted_submissions"/>
            <consortium name="culmorum"/>
            <person name="King R."/>
        </authorList>
    </citation>
    <scope>NUCLEOTIDE SEQUENCE</scope>
</reference>
<dbReference type="AlphaFoldDB" id="A0A9P0J3G5"/>
<name>A0A9P0J3G5_APHGO</name>
<protein>
    <submittedName>
        <fullName evidence="1">Uncharacterized protein</fullName>
    </submittedName>
</protein>
<dbReference type="EMBL" id="OU899035">
    <property type="protein sequence ID" value="CAH1725910.1"/>
    <property type="molecule type" value="Genomic_DNA"/>
</dbReference>
<accession>A0A9P0J3G5</accession>
<evidence type="ECO:0000313" key="1">
    <source>
        <dbReference type="EMBL" id="CAH1725910.1"/>
    </source>
</evidence>
<keyword evidence="2" id="KW-1185">Reference proteome</keyword>
<reference evidence="1" key="1">
    <citation type="submission" date="2022-02" db="EMBL/GenBank/DDBJ databases">
        <authorList>
            <person name="King R."/>
        </authorList>
    </citation>
    <scope>NUCLEOTIDE SEQUENCE</scope>
</reference>
<proteinExistence type="predicted"/>
<evidence type="ECO:0000313" key="2">
    <source>
        <dbReference type="Proteomes" id="UP001154329"/>
    </source>
</evidence>
<sequence length="80" mass="9145">MYFIIPEWGSKYVGKFAKGLDTSDIFQEEDNIPTSSSAFNIINEEELKAKCNYRLTPKAFCNIENESDPTVYNPFELPAN</sequence>